<dbReference type="Proteomes" id="UP000247810">
    <property type="component" value="Unassembled WGS sequence"/>
</dbReference>
<proteinExistence type="predicted"/>
<evidence type="ECO:0008006" key="5">
    <source>
        <dbReference type="Google" id="ProtNLM"/>
    </source>
</evidence>
<keyword evidence="2" id="KW-0812">Transmembrane</keyword>
<feature type="coiled-coil region" evidence="1">
    <location>
        <begin position="524"/>
        <end position="551"/>
    </location>
</feature>
<gene>
    <name evidence="3" type="ORF">BO71DRAFT_478110</name>
</gene>
<dbReference type="EMBL" id="KZ825889">
    <property type="protein sequence ID" value="PYH93617.1"/>
    <property type="molecule type" value="Genomic_DNA"/>
</dbReference>
<name>A0A319DHQ6_9EURO</name>
<feature type="coiled-coil region" evidence="1">
    <location>
        <begin position="278"/>
        <end position="312"/>
    </location>
</feature>
<feature type="coiled-coil region" evidence="1">
    <location>
        <begin position="639"/>
        <end position="691"/>
    </location>
</feature>
<dbReference type="AlphaFoldDB" id="A0A319DHQ6"/>
<feature type="coiled-coil region" evidence="1">
    <location>
        <begin position="350"/>
        <end position="406"/>
    </location>
</feature>
<feature type="transmembrane region" description="Helical" evidence="2">
    <location>
        <begin position="199"/>
        <end position="218"/>
    </location>
</feature>
<dbReference type="STRING" id="1448320.A0A319DHQ6"/>
<feature type="transmembrane region" description="Helical" evidence="2">
    <location>
        <begin position="28"/>
        <end position="49"/>
    </location>
</feature>
<keyword evidence="4" id="KW-1185">Reference proteome</keyword>
<evidence type="ECO:0000256" key="1">
    <source>
        <dbReference type="SAM" id="Coils"/>
    </source>
</evidence>
<keyword evidence="2" id="KW-0472">Membrane</keyword>
<accession>A0A319DHQ6</accession>
<keyword evidence="1" id="KW-0175">Coiled coil</keyword>
<evidence type="ECO:0000313" key="3">
    <source>
        <dbReference type="EMBL" id="PYH93617.1"/>
    </source>
</evidence>
<reference evidence="3 4" key="1">
    <citation type="submission" date="2018-02" db="EMBL/GenBank/DDBJ databases">
        <title>The genomes of Aspergillus section Nigri reveals drivers in fungal speciation.</title>
        <authorList>
            <consortium name="DOE Joint Genome Institute"/>
            <person name="Vesth T.C."/>
            <person name="Nybo J."/>
            <person name="Theobald S."/>
            <person name="Brandl J."/>
            <person name="Frisvad J.C."/>
            <person name="Nielsen K.F."/>
            <person name="Lyhne E.K."/>
            <person name="Kogle M.E."/>
            <person name="Kuo A."/>
            <person name="Riley R."/>
            <person name="Clum A."/>
            <person name="Nolan M."/>
            <person name="Lipzen A."/>
            <person name="Salamov A."/>
            <person name="Henrissat B."/>
            <person name="Wiebenga A."/>
            <person name="De vries R.P."/>
            <person name="Grigoriev I.V."/>
            <person name="Mortensen U.H."/>
            <person name="Andersen M.R."/>
            <person name="Baker S.E."/>
        </authorList>
    </citation>
    <scope>NUCLEOTIDE SEQUENCE [LARGE SCALE GENOMIC DNA]</scope>
    <source>
        <strain evidence="3 4">CBS 707.79</strain>
    </source>
</reference>
<protein>
    <recommendedName>
        <fullName evidence="5">Integral membrane protein</fullName>
    </recommendedName>
</protein>
<evidence type="ECO:0000256" key="2">
    <source>
        <dbReference type="SAM" id="Phobius"/>
    </source>
</evidence>
<dbReference type="VEuPathDB" id="FungiDB:BO71DRAFT_478110"/>
<sequence length="697" mass="78342">MSTPVEQLFLYGQVLEPEFLDVLGYLDLTAGAAGAFAAVILFAIVGVFWKTLAFGIFTGARQLISLVRALCRDGVKDPIGSCQLSRLVSAVVSWYFPFNHPTVTICRLWGTCVGATGAYFAILLPGFHHLSGLAGGLGSGGWSEMEYCFDVRQYDPDRWVRRQWLEDVRCNGVKTGMELRALIEDSLNLLRDDDDICHLHILAFVAVGVLFVFVTAYLPTALARTVNVFWERVDKVLLQAHSRVVRTTADDETRLQVGPPSQEMAVLSAKVDTCEALLEEQRRLLTAKSEELVAAKQRMEEAQEHVKRLTARRIVAKDSRHETVMTSLRQDLAKTEGQLILVRARLKVAEDNAIAREQALEDRIAHLELQLTREKDQAEANSLSEIQSFRAELQARNDQLAAIELRLAAADHSVAHNQDLAAHNQDLAAQNQEYFAQNQALVVQNEVYVDLDQELTADSLVTIQQERDEALGRVFVLQHELGLAQSNVENGAREAKESLARAHETEEVLRQSMRYLKDACDMSLEDEREVAAGARKRVSDLEEEVGSLQSRIGMAMRDAQRSYEQAMQAKEANKVLEHRLAKFEGSSSQQVPKHRTGDLGWIKTALEQSQVKVSEQQTFINELETRLGALKQGATGSSEQALRENVQKLREALDKEKRQRMEDQIRWDKRVRELEEEARKLRISASNAGSALVRRRH</sequence>
<keyword evidence="2" id="KW-1133">Transmembrane helix</keyword>
<evidence type="ECO:0000313" key="4">
    <source>
        <dbReference type="Proteomes" id="UP000247810"/>
    </source>
</evidence>
<organism evidence="3 4">
    <name type="scientific">Aspergillus ellipticus CBS 707.79</name>
    <dbReference type="NCBI Taxonomy" id="1448320"/>
    <lineage>
        <taxon>Eukaryota</taxon>
        <taxon>Fungi</taxon>
        <taxon>Dikarya</taxon>
        <taxon>Ascomycota</taxon>
        <taxon>Pezizomycotina</taxon>
        <taxon>Eurotiomycetes</taxon>
        <taxon>Eurotiomycetidae</taxon>
        <taxon>Eurotiales</taxon>
        <taxon>Aspergillaceae</taxon>
        <taxon>Aspergillus</taxon>
        <taxon>Aspergillus subgen. Circumdati</taxon>
    </lineage>
</organism>
<dbReference type="OrthoDB" id="4510215at2759"/>